<feature type="binding site" evidence="5">
    <location>
        <begin position="7"/>
        <end position="12"/>
    </location>
    <ligand>
        <name>NADP(+)</name>
        <dbReference type="ChEBI" id="CHEBI:58349"/>
    </ligand>
</feature>
<feature type="domain" description="Pyrroline-5-carboxylate reductase dimerisation" evidence="7">
    <location>
        <begin position="163"/>
        <end position="260"/>
    </location>
</feature>
<evidence type="ECO:0000256" key="1">
    <source>
        <dbReference type="ARBA" id="ARBA00005525"/>
    </source>
</evidence>
<organism evidence="8 9">
    <name type="scientific">Candidatus Amulumruptor caecigallinarius</name>
    <dbReference type="NCBI Taxonomy" id="2109911"/>
    <lineage>
        <taxon>Bacteria</taxon>
        <taxon>Pseudomonadati</taxon>
        <taxon>Bacteroidota</taxon>
        <taxon>Bacteroidia</taxon>
        <taxon>Bacteroidales</taxon>
        <taxon>Muribaculaceae</taxon>
        <taxon>Candidatus Amulumruptor</taxon>
    </lineage>
</organism>
<dbReference type="GO" id="GO:0004735">
    <property type="term" value="F:pyrroline-5-carboxylate reductase activity"/>
    <property type="evidence" value="ECO:0007669"/>
    <property type="project" value="UniProtKB-UniRule"/>
</dbReference>
<keyword evidence="4" id="KW-0963">Cytoplasm</keyword>
<sequence>MTKIAIIGAGAMGGAIATGLLNNGYDASNLTVADPSDKVVGHFAALGAAATTDNASAITDADMVMVVVKPWLVEKVLSGIRGKLRYDSQTVVVIAAGISSEQLRTWLTNADGQMPQTALVIPNIAVAIGESMTFVAPVTADGQAVSEIVKVFDLMGSTLVTEERLLAAGTTLASCGIAYAMRYIRAAVEGGVELGFKAADAQQIVVQTVKGAAGLLSLPGAHPESEIDKVTTPGGVTIRGLNEMEHAGFTSAVIRGLKAGLKA</sequence>
<dbReference type="PIRSF" id="PIRSF000193">
    <property type="entry name" value="Pyrrol-5-carb_rd"/>
    <property type="match status" value="1"/>
</dbReference>
<dbReference type="GO" id="GO:0005737">
    <property type="term" value="C:cytoplasm"/>
    <property type="evidence" value="ECO:0007669"/>
    <property type="project" value="UniProtKB-SubCell"/>
</dbReference>
<keyword evidence="3 4" id="KW-0560">Oxidoreductase</keyword>
<dbReference type="InterPro" id="IPR000304">
    <property type="entry name" value="Pyrroline-COOH_reductase"/>
</dbReference>
<reference evidence="8" key="1">
    <citation type="journal article" date="2021" name="PeerJ">
        <title>Extensive microbial diversity within the chicken gut microbiome revealed by metagenomics and culture.</title>
        <authorList>
            <person name="Gilroy R."/>
            <person name="Ravi A."/>
            <person name="Getino M."/>
            <person name="Pursley I."/>
            <person name="Horton D.L."/>
            <person name="Alikhan N.F."/>
            <person name="Baker D."/>
            <person name="Gharbi K."/>
            <person name="Hall N."/>
            <person name="Watson M."/>
            <person name="Adriaenssens E.M."/>
            <person name="Foster-Nyarko E."/>
            <person name="Jarju S."/>
            <person name="Secka A."/>
            <person name="Antonio M."/>
            <person name="Oren A."/>
            <person name="Chaudhuri R.R."/>
            <person name="La Ragione R."/>
            <person name="Hildebrand F."/>
            <person name="Pallen M.J."/>
        </authorList>
    </citation>
    <scope>NUCLEOTIDE SEQUENCE</scope>
    <source>
        <strain evidence="8">4100</strain>
    </source>
</reference>
<dbReference type="SUPFAM" id="SSF48179">
    <property type="entry name" value="6-phosphogluconate dehydrogenase C-terminal domain-like"/>
    <property type="match status" value="1"/>
</dbReference>
<accession>A0A921E7E0</accession>
<comment type="caution">
    <text evidence="8">The sequence shown here is derived from an EMBL/GenBank/DDBJ whole genome shotgun (WGS) entry which is preliminary data.</text>
</comment>
<evidence type="ECO:0000256" key="5">
    <source>
        <dbReference type="PIRSR" id="PIRSR000193-1"/>
    </source>
</evidence>
<dbReference type="Pfam" id="PF14748">
    <property type="entry name" value="P5CR_dimer"/>
    <property type="match status" value="1"/>
</dbReference>
<dbReference type="InterPro" id="IPR029036">
    <property type="entry name" value="P5CR_dimer"/>
</dbReference>
<evidence type="ECO:0000313" key="9">
    <source>
        <dbReference type="Proteomes" id="UP000711407"/>
    </source>
</evidence>
<comment type="function">
    <text evidence="4">Catalyzes the reduction of 1-pyrroline-5-carboxylate (PCA) to L-proline.</text>
</comment>
<feature type="domain" description="Pyrroline-5-carboxylate reductase catalytic N-terminal" evidence="6">
    <location>
        <begin position="3"/>
        <end position="93"/>
    </location>
</feature>
<dbReference type="EMBL" id="DYXT01000016">
    <property type="protein sequence ID" value="HJE38559.1"/>
    <property type="molecule type" value="Genomic_DNA"/>
</dbReference>
<dbReference type="HAMAP" id="MF_01925">
    <property type="entry name" value="P5C_reductase"/>
    <property type="match status" value="1"/>
</dbReference>
<evidence type="ECO:0000259" key="7">
    <source>
        <dbReference type="Pfam" id="PF14748"/>
    </source>
</evidence>
<dbReference type="Gene3D" id="1.10.3730.10">
    <property type="entry name" value="ProC C-terminal domain-like"/>
    <property type="match status" value="1"/>
</dbReference>
<evidence type="ECO:0000256" key="2">
    <source>
        <dbReference type="ARBA" id="ARBA00022857"/>
    </source>
</evidence>
<keyword evidence="2 4" id="KW-0521">NADP</keyword>
<dbReference type="InterPro" id="IPR036291">
    <property type="entry name" value="NAD(P)-bd_dom_sf"/>
</dbReference>
<dbReference type="GO" id="GO:0055129">
    <property type="term" value="P:L-proline biosynthetic process"/>
    <property type="evidence" value="ECO:0007669"/>
    <property type="project" value="UniProtKB-UniRule"/>
</dbReference>
<dbReference type="InterPro" id="IPR008927">
    <property type="entry name" value="6-PGluconate_DH-like_C_sf"/>
</dbReference>
<comment type="subcellular location">
    <subcellularLocation>
        <location evidence="4">Cytoplasm</location>
    </subcellularLocation>
</comment>
<gene>
    <name evidence="4" type="primary">proC</name>
    <name evidence="8" type="ORF">K8V47_02180</name>
</gene>
<reference evidence="8" key="2">
    <citation type="submission" date="2021-09" db="EMBL/GenBank/DDBJ databases">
        <authorList>
            <person name="Gilroy R."/>
        </authorList>
    </citation>
    <scope>NUCLEOTIDE SEQUENCE</scope>
    <source>
        <strain evidence="8">4100</strain>
    </source>
</reference>
<evidence type="ECO:0000256" key="3">
    <source>
        <dbReference type="ARBA" id="ARBA00023002"/>
    </source>
</evidence>
<proteinExistence type="inferred from homology"/>
<evidence type="ECO:0000313" key="8">
    <source>
        <dbReference type="EMBL" id="HJE38559.1"/>
    </source>
</evidence>
<comment type="similarity">
    <text evidence="1 4">Belongs to the pyrroline-5-carboxylate reductase family.</text>
</comment>
<dbReference type="SUPFAM" id="SSF51735">
    <property type="entry name" value="NAD(P)-binding Rossmann-fold domains"/>
    <property type="match status" value="1"/>
</dbReference>
<name>A0A921E7E0_9BACT</name>
<dbReference type="Pfam" id="PF03807">
    <property type="entry name" value="F420_oxidored"/>
    <property type="match status" value="1"/>
</dbReference>
<keyword evidence="4" id="KW-0028">Amino-acid biosynthesis</keyword>
<dbReference type="EC" id="1.5.1.2" evidence="4"/>
<comment type="catalytic activity">
    <reaction evidence="4">
        <text>L-proline + NADP(+) = (S)-1-pyrroline-5-carboxylate + NADPH + 2 H(+)</text>
        <dbReference type="Rhea" id="RHEA:14109"/>
        <dbReference type="ChEBI" id="CHEBI:15378"/>
        <dbReference type="ChEBI" id="CHEBI:17388"/>
        <dbReference type="ChEBI" id="CHEBI:57783"/>
        <dbReference type="ChEBI" id="CHEBI:58349"/>
        <dbReference type="ChEBI" id="CHEBI:60039"/>
        <dbReference type="EC" id="1.5.1.2"/>
    </reaction>
</comment>
<evidence type="ECO:0000259" key="6">
    <source>
        <dbReference type="Pfam" id="PF03807"/>
    </source>
</evidence>
<feature type="binding site" evidence="5">
    <location>
        <position position="54"/>
    </location>
    <ligand>
        <name>NADPH</name>
        <dbReference type="ChEBI" id="CHEBI:57783"/>
    </ligand>
</feature>
<evidence type="ECO:0000256" key="4">
    <source>
        <dbReference type="HAMAP-Rule" id="MF_01925"/>
    </source>
</evidence>
<keyword evidence="4" id="KW-0641">Proline biosynthesis</keyword>
<comment type="catalytic activity">
    <reaction evidence="4">
        <text>L-proline + NAD(+) = (S)-1-pyrroline-5-carboxylate + NADH + 2 H(+)</text>
        <dbReference type="Rhea" id="RHEA:14105"/>
        <dbReference type="ChEBI" id="CHEBI:15378"/>
        <dbReference type="ChEBI" id="CHEBI:17388"/>
        <dbReference type="ChEBI" id="CHEBI:57540"/>
        <dbReference type="ChEBI" id="CHEBI:57945"/>
        <dbReference type="ChEBI" id="CHEBI:60039"/>
        <dbReference type="EC" id="1.5.1.2"/>
    </reaction>
</comment>
<dbReference type="Proteomes" id="UP000711407">
    <property type="component" value="Unassembled WGS sequence"/>
</dbReference>
<dbReference type="AlphaFoldDB" id="A0A921E7E0"/>
<protein>
    <recommendedName>
        <fullName evidence="4">Pyrroline-5-carboxylate reductase</fullName>
        <shortName evidence="4">P5C reductase</shortName>
        <shortName evidence="4">P5CR</shortName>
        <ecNumber evidence="4">1.5.1.2</ecNumber>
    </recommendedName>
    <alternativeName>
        <fullName evidence="4">PCA reductase</fullName>
    </alternativeName>
</protein>
<comment type="pathway">
    <text evidence="4">Amino-acid biosynthesis; L-proline biosynthesis; L-proline from L-glutamate 5-semialdehyde: step 1/1.</text>
</comment>
<dbReference type="PANTHER" id="PTHR11645">
    <property type="entry name" value="PYRROLINE-5-CARBOXYLATE REDUCTASE"/>
    <property type="match status" value="1"/>
</dbReference>
<dbReference type="PANTHER" id="PTHR11645:SF0">
    <property type="entry name" value="PYRROLINE-5-CARBOXYLATE REDUCTASE 3"/>
    <property type="match status" value="1"/>
</dbReference>
<dbReference type="InterPro" id="IPR028939">
    <property type="entry name" value="P5C_Rdtase_cat_N"/>
</dbReference>
<dbReference type="Gene3D" id="3.40.50.720">
    <property type="entry name" value="NAD(P)-binding Rossmann-like Domain"/>
    <property type="match status" value="1"/>
</dbReference>